<dbReference type="InterPro" id="IPR035901">
    <property type="entry name" value="GIY-YIG_endonuc_sf"/>
</dbReference>
<comment type="caution">
    <text evidence="10">The sequence shown here is derived from an EMBL/GenBank/DDBJ whole genome shotgun (WGS) entry which is preliminary data.</text>
</comment>
<evidence type="ECO:0000259" key="7">
    <source>
        <dbReference type="PROSITE" id="PS50151"/>
    </source>
</evidence>
<dbReference type="HAMAP" id="MF_00203">
    <property type="entry name" value="UvrC"/>
    <property type="match status" value="1"/>
</dbReference>
<feature type="domain" description="UvrC family homology region profile" evidence="9">
    <location>
        <begin position="254"/>
        <end position="486"/>
    </location>
</feature>
<dbReference type="GO" id="GO:0009380">
    <property type="term" value="C:excinuclease repair complex"/>
    <property type="evidence" value="ECO:0007669"/>
    <property type="project" value="InterPro"/>
</dbReference>
<accession>A0A0G0W7R1</accession>
<comment type="subunit">
    <text evidence="6">Interacts with UvrB in an incision complex.</text>
</comment>
<dbReference type="PROSITE" id="PS50165">
    <property type="entry name" value="UVRC"/>
    <property type="match status" value="1"/>
</dbReference>
<proteinExistence type="inferred from homology"/>
<sequence length="605" mass="69490">MNNNDLREKANNLPQKPGVYIFKDGKGKVLYVGKAIRLKNRVISYFGKPDLARPQITVMMAQAEALDYVIVSSEVEALITENNFIKRFRPKYNIRMRDDKNYLFIKITKEDFPRVTVVRKPSRDGAAYFGPFTNSLYVRETLNIIKKIFPFRTCKESPLKMRPKPCLQFHIERCLGPCVEAVNKEEYRQMIGEVREFLYGRNSHLLKRFHREMQEASIVQNFEKAAFFRDKIKAVEATLERQNVVNVKVISQDILGAAADSRLAVITLFQVRDGKLIGKENFDLVLSETQPLEEIMMAFLDQYYQDASFIPKEILLPFPLNEDELYFVSELIKEKSGTKVEFKLPKIGRYKELVKMATKNAEEYLSKEAKTFTRETEKVSRGLYELGEALGLTALGRIECYDISNISGMQSVGSMVVFKDGVPAKNEYRKFKIKTLSTPNDFAMMEEVLSRRFRALENNDTNFNKKPDLILIDGGKGQLAVASKVLNSLRINVNMASLAKKEEELISFDANGGFYSIKLPRNSEGLYLLQRVRDEAHRFAISYHKNLRSKYLIKSALNEIPGVGPKTKKLLLEHFGNLDNIKESDEEAIIKVIGESKYKLIKEYL</sequence>
<protein>
    <recommendedName>
        <fullName evidence="6">UvrABC system protein C</fullName>
        <shortName evidence="6">Protein UvrC</shortName>
    </recommendedName>
    <alternativeName>
        <fullName evidence="6">Excinuclease ABC subunit C</fullName>
    </alternativeName>
</protein>
<dbReference type="GO" id="GO:0009381">
    <property type="term" value="F:excinuclease ABC activity"/>
    <property type="evidence" value="ECO:0007669"/>
    <property type="project" value="UniProtKB-UniRule"/>
</dbReference>
<keyword evidence="1 6" id="KW-0963">Cytoplasm</keyword>
<dbReference type="InterPro" id="IPR038476">
    <property type="entry name" value="UvrC_RNase_H_dom_sf"/>
</dbReference>
<keyword evidence="2 6" id="KW-0227">DNA damage</keyword>
<gene>
    <name evidence="6" type="primary">uvrC</name>
    <name evidence="10" type="ORF">UU65_C0003G0055</name>
</gene>
<dbReference type="SMART" id="SM00465">
    <property type="entry name" value="GIYc"/>
    <property type="match status" value="1"/>
</dbReference>
<dbReference type="InterPro" id="IPR001943">
    <property type="entry name" value="UVR_dom"/>
</dbReference>
<dbReference type="NCBIfam" id="NF001824">
    <property type="entry name" value="PRK00558.1-5"/>
    <property type="match status" value="1"/>
</dbReference>
<evidence type="ECO:0000256" key="3">
    <source>
        <dbReference type="ARBA" id="ARBA00022769"/>
    </source>
</evidence>
<dbReference type="SUPFAM" id="SSF46600">
    <property type="entry name" value="C-terminal UvrC-binding domain of UvrB"/>
    <property type="match status" value="1"/>
</dbReference>
<dbReference type="InterPro" id="IPR047296">
    <property type="entry name" value="GIY-YIG_UvrC_Cho"/>
</dbReference>
<name>A0A0G0W7R1_UNCC2</name>
<evidence type="ECO:0000259" key="9">
    <source>
        <dbReference type="PROSITE" id="PS50165"/>
    </source>
</evidence>
<dbReference type="Gene3D" id="3.40.1440.10">
    <property type="entry name" value="GIY-YIG endonuclease"/>
    <property type="match status" value="1"/>
</dbReference>
<dbReference type="Pfam" id="PF22920">
    <property type="entry name" value="UvrC_RNaseH"/>
    <property type="match status" value="1"/>
</dbReference>
<evidence type="ECO:0000256" key="6">
    <source>
        <dbReference type="HAMAP-Rule" id="MF_00203"/>
    </source>
</evidence>
<comment type="subcellular location">
    <subcellularLocation>
        <location evidence="6">Cytoplasm</location>
    </subcellularLocation>
</comment>
<dbReference type="Pfam" id="PF14520">
    <property type="entry name" value="HHH_5"/>
    <property type="match status" value="1"/>
</dbReference>
<dbReference type="InterPro" id="IPR001162">
    <property type="entry name" value="UvrC_RNase_H_dom"/>
</dbReference>
<evidence type="ECO:0000256" key="4">
    <source>
        <dbReference type="ARBA" id="ARBA00022881"/>
    </source>
</evidence>
<evidence type="ECO:0000259" key="8">
    <source>
        <dbReference type="PROSITE" id="PS50164"/>
    </source>
</evidence>
<dbReference type="PROSITE" id="PS50164">
    <property type="entry name" value="GIY_YIG"/>
    <property type="match status" value="1"/>
</dbReference>
<dbReference type="Proteomes" id="UP000033869">
    <property type="component" value="Unassembled WGS sequence"/>
</dbReference>
<dbReference type="Gene3D" id="3.30.420.340">
    <property type="entry name" value="UvrC, RNAse H endonuclease domain"/>
    <property type="match status" value="1"/>
</dbReference>
<evidence type="ECO:0000256" key="2">
    <source>
        <dbReference type="ARBA" id="ARBA00022763"/>
    </source>
</evidence>
<dbReference type="Pfam" id="PF08459">
    <property type="entry name" value="UvrC_RNaseH_dom"/>
    <property type="match status" value="1"/>
</dbReference>
<dbReference type="SUPFAM" id="SSF82771">
    <property type="entry name" value="GIY-YIG endonuclease"/>
    <property type="match status" value="1"/>
</dbReference>
<dbReference type="InterPro" id="IPR000305">
    <property type="entry name" value="GIY-YIG_endonuc"/>
</dbReference>
<feature type="domain" description="GIY-YIG" evidence="8">
    <location>
        <begin position="15"/>
        <end position="94"/>
    </location>
</feature>
<evidence type="ECO:0000313" key="11">
    <source>
        <dbReference type="Proteomes" id="UP000033869"/>
    </source>
</evidence>
<feature type="domain" description="UVR" evidence="7">
    <location>
        <begin position="203"/>
        <end position="238"/>
    </location>
</feature>
<keyword evidence="4 6" id="KW-0267">Excision nuclease</keyword>
<dbReference type="GO" id="GO:0005737">
    <property type="term" value="C:cytoplasm"/>
    <property type="evidence" value="ECO:0007669"/>
    <property type="project" value="UniProtKB-SubCell"/>
</dbReference>
<evidence type="ECO:0000256" key="1">
    <source>
        <dbReference type="ARBA" id="ARBA00022490"/>
    </source>
</evidence>
<dbReference type="SUPFAM" id="SSF47781">
    <property type="entry name" value="RuvA domain 2-like"/>
    <property type="match status" value="1"/>
</dbReference>
<dbReference type="Pfam" id="PF02151">
    <property type="entry name" value="UVR"/>
    <property type="match status" value="1"/>
</dbReference>
<dbReference type="PANTHER" id="PTHR30562:SF1">
    <property type="entry name" value="UVRABC SYSTEM PROTEIN C"/>
    <property type="match status" value="1"/>
</dbReference>
<reference evidence="10 11" key="1">
    <citation type="journal article" date="2015" name="Nature">
        <title>rRNA introns, odd ribosomes, and small enigmatic genomes across a large radiation of phyla.</title>
        <authorList>
            <person name="Brown C.T."/>
            <person name="Hug L.A."/>
            <person name="Thomas B.C."/>
            <person name="Sharon I."/>
            <person name="Castelle C.J."/>
            <person name="Singh A."/>
            <person name="Wilkins M.J."/>
            <person name="Williams K.H."/>
            <person name="Banfield J.F."/>
        </authorList>
    </citation>
    <scope>NUCLEOTIDE SEQUENCE [LARGE SCALE GENOMIC DNA]</scope>
</reference>
<keyword evidence="5 6" id="KW-0234">DNA repair</keyword>
<keyword evidence="6" id="KW-0742">SOS response</keyword>
<keyword evidence="3 6" id="KW-0228">DNA excision</keyword>
<dbReference type="GO" id="GO:0006289">
    <property type="term" value="P:nucleotide-excision repair"/>
    <property type="evidence" value="ECO:0007669"/>
    <property type="project" value="UniProtKB-UniRule"/>
</dbReference>
<evidence type="ECO:0000256" key="5">
    <source>
        <dbReference type="ARBA" id="ARBA00023204"/>
    </source>
</evidence>
<dbReference type="InterPro" id="IPR036876">
    <property type="entry name" value="UVR_dom_sf"/>
</dbReference>
<dbReference type="GO" id="GO:0009432">
    <property type="term" value="P:SOS response"/>
    <property type="evidence" value="ECO:0007669"/>
    <property type="project" value="UniProtKB-UniRule"/>
</dbReference>
<dbReference type="InterPro" id="IPR010994">
    <property type="entry name" value="RuvA_2-like"/>
</dbReference>
<dbReference type="EMBL" id="LCBL01000003">
    <property type="protein sequence ID" value="KKS09000.1"/>
    <property type="molecule type" value="Genomic_DNA"/>
</dbReference>
<dbReference type="NCBIfam" id="TIGR00194">
    <property type="entry name" value="uvrC"/>
    <property type="match status" value="1"/>
</dbReference>
<organism evidence="10 11">
    <name type="scientific">candidate division CPR2 bacterium GW2011_GWC1_41_48</name>
    <dbReference type="NCBI Taxonomy" id="1618344"/>
    <lineage>
        <taxon>Bacteria</taxon>
        <taxon>Bacteria division CPR2</taxon>
    </lineage>
</organism>
<comment type="function">
    <text evidence="6">The UvrABC repair system catalyzes the recognition and processing of DNA lesions. UvrC both incises the 5' and 3' sides of the lesion. The N-terminal half is responsible for the 3' incision and the C-terminal half is responsible for the 5' incision.</text>
</comment>
<dbReference type="PANTHER" id="PTHR30562">
    <property type="entry name" value="UVRC/OXIDOREDUCTASE"/>
    <property type="match status" value="1"/>
</dbReference>
<dbReference type="CDD" id="cd10434">
    <property type="entry name" value="GIY-YIG_UvrC_Cho"/>
    <property type="match status" value="1"/>
</dbReference>
<dbReference type="PATRIC" id="fig|1618344.3.peg.698"/>
<dbReference type="InterPro" id="IPR004791">
    <property type="entry name" value="UvrC"/>
</dbReference>
<comment type="similarity">
    <text evidence="6">Belongs to the UvrC family.</text>
</comment>
<dbReference type="Gene3D" id="1.10.150.20">
    <property type="entry name" value="5' to 3' exonuclease, C-terminal subdomain"/>
    <property type="match status" value="1"/>
</dbReference>
<evidence type="ECO:0000313" key="10">
    <source>
        <dbReference type="EMBL" id="KKS09000.1"/>
    </source>
</evidence>
<dbReference type="AlphaFoldDB" id="A0A0G0W7R1"/>
<dbReference type="GO" id="GO:0003677">
    <property type="term" value="F:DNA binding"/>
    <property type="evidence" value="ECO:0007669"/>
    <property type="project" value="UniProtKB-UniRule"/>
</dbReference>
<dbReference type="Pfam" id="PF01541">
    <property type="entry name" value="GIY-YIG"/>
    <property type="match status" value="1"/>
</dbReference>
<dbReference type="InterPro" id="IPR050066">
    <property type="entry name" value="UvrABC_protein_C"/>
</dbReference>
<dbReference type="PROSITE" id="PS50151">
    <property type="entry name" value="UVR"/>
    <property type="match status" value="1"/>
</dbReference>
<dbReference type="FunFam" id="3.40.1440.10:FF:000001">
    <property type="entry name" value="UvrABC system protein C"/>
    <property type="match status" value="1"/>
</dbReference>